<reference evidence="1" key="1">
    <citation type="journal article" date="2016" name="Nat. Genet.">
        <title>A high-quality carrot genome assembly provides new insights into carotenoid accumulation and asterid genome evolution.</title>
        <authorList>
            <person name="Iorizzo M."/>
            <person name="Ellison S."/>
            <person name="Senalik D."/>
            <person name="Zeng P."/>
            <person name="Satapoomin P."/>
            <person name="Huang J."/>
            <person name="Bowman M."/>
            <person name="Iovene M."/>
            <person name="Sanseverino W."/>
            <person name="Cavagnaro P."/>
            <person name="Yildiz M."/>
            <person name="Macko-Podgorni A."/>
            <person name="Moranska E."/>
            <person name="Grzebelus E."/>
            <person name="Grzebelus D."/>
            <person name="Ashrafi H."/>
            <person name="Zheng Z."/>
            <person name="Cheng S."/>
            <person name="Spooner D."/>
            <person name="Van Deynze A."/>
            <person name="Simon P."/>
        </authorList>
    </citation>
    <scope>NUCLEOTIDE SEQUENCE [LARGE SCALE GENOMIC DNA]</scope>
    <source>
        <tissue evidence="1">Leaf</tissue>
    </source>
</reference>
<protein>
    <recommendedName>
        <fullName evidence="2">CCHC-type domain-containing protein</fullName>
    </recommendedName>
</protein>
<dbReference type="AlphaFoldDB" id="A0A162A1R5"/>
<name>A0A162A1R5_DAUCS</name>
<evidence type="ECO:0008006" key="2">
    <source>
        <dbReference type="Google" id="ProtNLM"/>
    </source>
</evidence>
<proteinExistence type="predicted"/>
<evidence type="ECO:0000313" key="1">
    <source>
        <dbReference type="EMBL" id="KZM94822.1"/>
    </source>
</evidence>
<gene>
    <name evidence="1" type="ORF">DCAR_018064</name>
</gene>
<comment type="caution">
    <text evidence="1">The sequence shown here is derived from an EMBL/GenBank/DDBJ whole genome shotgun (WGS) entry which is preliminary data.</text>
</comment>
<dbReference type="Gramene" id="KZM94822">
    <property type="protein sequence ID" value="KZM94822"/>
    <property type="gene ID" value="DCAR_018064"/>
</dbReference>
<organism evidence="1">
    <name type="scientific">Daucus carota subsp. sativus</name>
    <name type="common">Carrot</name>
    <dbReference type="NCBI Taxonomy" id="79200"/>
    <lineage>
        <taxon>Eukaryota</taxon>
        <taxon>Viridiplantae</taxon>
        <taxon>Streptophyta</taxon>
        <taxon>Embryophyta</taxon>
        <taxon>Tracheophyta</taxon>
        <taxon>Spermatophyta</taxon>
        <taxon>Magnoliopsida</taxon>
        <taxon>eudicotyledons</taxon>
        <taxon>Gunneridae</taxon>
        <taxon>Pentapetalae</taxon>
        <taxon>asterids</taxon>
        <taxon>campanulids</taxon>
        <taxon>Apiales</taxon>
        <taxon>Apiaceae</taxon>
        <taxon>Apioideae</taxon>
        <taxon>Scandiceae</taxon>
        <taxon>Daucinae</taxon>
        <taxon>Daucus</taxon>
        <taxon>Daucus sect. Daucus</taxon>
    </lineage>
</organism>
<dbReference type="EMBL" id="LNRQ01000005">
    <property type="protein sequence ID" value="KZM94822.1"/>
    <property type="molecule type" value="Genomic_DNA"/>
</dbReference>
<accession>A0A162A1R5</accession>
<sequence>MEEVDTFALLSSIVEAYSSKATEPTLYPMSVDEMSQVAPTTYSFCQVCGVQGHYSYECSYNHFNSQNTQSGHGYNYQEGYEYNQYSNSCDQEWMDQPDFSYMDNNFGDFPYHGQHQFQEQKFPQQCYEEPPMQQYDQFEQ</sequence>